<evidence type="ECO:0000256" key="3">
    <source>
        <dbReference type="ARBA" id="ARBA00022989"/>
    </source>
</evidence>
<keyword evidence="3 5" id="KW-1133">Transmembrane helix</keyword>
<organism evidence="7">
    <name type="scientific">uncultured Solirubrobacteraceae bacterium</name>
    <dbReference type="NCBI Taxonomy" id="1162706"/>
    <lineage>
        <taxon>Bacteria</taxon>
        <taxon>Bacillati</taxon>
        <taxon>Actinomycetota</taxon>
        <taxon>Thermoleophilia</taxon>
        <taxon>Solirubrobacterales</taxon>
        <taxon>Solirubrobacteraceae</taxon>
        <taxon>environmental samples</taxon>
    </lineage>
</organism>
<protein>
    <recommendedName>
        <fullName evidence="6">Methylamine utilisation protein MauE domain-containing protein</fullName>
    </recommendedName>
</protein>
<keyword evidence="4 5" id="KW-0472">Membrane</keyword>
<evidence type="ECO:0000259" key="6">
    <source>
        <dbReference type="Pfam" id="PF07291"/>
    </source>
</evidence>
<dbReference type="GO" id="GO:0030416">
    <property type="term" value="P:methylamine metabolic process"/>
    <property type="evidence" value="ECO:0007669"/>
    <property type="project" value="InterPro"/>
</dbReference>
<dbReference type="AlphaFoldDB" id="A0A6J4REW8"/>
<gene>
    <name evidence="7" type="ORF">AVDCRST_MAG67-267</name>
</gene>
<evidence type="ECO:0000313" key="7">
    <source>
        <dbReference type="EMBL" id="CAA9472062.1"/>
    </source>
</evidence>
<feature type="transmembrane region" description="Helical" evidence="5">
    <location>
        <begin position="103"/>
        <end position="120"/>
    </location>
</feature>
<evidence type="ECO:0000256" key="1">
    <source>
        <dbReference type="ARBA" id="ARBA00004141"/>
    </source>
</evidence>
<feature type="domain" description="Methylamine utilisation protein MauE" evidence="6">
    <location>
        <begin position="11"/>
        <end position="86"/>
    </location>
</feature>
<feature type="transmembrane region" description="Helical" evidence="5">
    <location>
        <begin position="47"/>
        <end position="65"/>
    </location>
</feature>
<dbReference type="InterPro" id="IPR009908">
    <property type="entry name" value="Methylamine_util_MauE"/>
</dbReference>
<dbReference type="GO" id="GO:0016020">
    <property type="term" value="C:membrane"/>
    <property type="evidence" value="ECO:0007669"/>
    <property type="project" value="UniProtKB-SubCell"/>
</dbReference>
<name>A0A6J4REW8_9ACTN</name>
<sequence length="139" mass="15130">MRAASTGTGRWSRRLLSIVFTAAGALHFLRPKMYEEIVPDYLPAHQALVLVSGAAEIAGAVMVVFPRTRRIGGLVIAATLVAVFPANINMALNPDRYASLDPALLWARLPLQGLLIWWALRATRPPAGRARVQSIHAEP</sequence>
<proteinExistence type="predicted"/>
<keyword evidence="2 5" id="KW-0812">Transmembrane</keyword>
<evidence type="ECO:0000256" key="2">
    <source>
        <dbReference type="ARBA" id="ARBA00022692"/>
    </source>
</evidence>
<dbReference type="EMBL" id="CADCVQ010000009">
    <property type="protein sequence ID" value="CAA9472062.1"/>
    <property type="molecule type" value="Genomic_DNA"/>
</dbReference>
<dbReference type="PANTHER" id="PTHR36974:SF1">
    <property type="entry name" value="DOXX FAMILY MEMBRANE PROTEIN"/>
    <property type="match status" value="1"/>
</dbReference>
<comment type="subcellular location">
    <subcellularLocation>
        <location evidence="1">Membrane</location>
        <topology evidence="1">Multi-pass membrane protein</topology>
    </subcellularLocation>
</comment>
<evidence type="ECO:0000256" key="5">
    <source>
        <dbReference type="SAM" id="Phobius"/>
    </source>
</evidence>
<dbReference type="PANTHER" id="PTHR36974">
    <property type="entry name" value="MEMBRANE PROTEIN-RELATED"/>
    <property type="match status" value="1"/>
</dbReference>
<accession>A0A6J4REW8</accession>
<dbReference type="Pfam" id="PF07291">
    <property type="entry name" value="MauE"/>
    <property type="match status" value="1"/>
</dbReference>
<feature type="transmembrane region" description="Helical" evidence="5">
    <location>
        <begin position="72"/>
        <end position="91"/>
    </location>
</feature>
<reference evidence="7" key="1">
    <citation type="submission" date="2020-02" db="EMBL/GenBank/DDBJ databases">
        <authorList>
            <person name="Meier V. D."/>
        </authorList>
    </citation>
    <scope>NUCLEOTIDE SEQUENCE</scope>
    <source>
        <strain evidence="7">AVDCRST_MAG67</strain>
    </source>
</reference>
<evidence type="ECO:0000256" key="4">
    <source>
        <dbReference type="ARBA" id="ARBA00023136"/>
    </source>
</evidence>